<keyword evidence="3" id="KW-1185">Reference proteome</keyword>
<gene>
    <name evidence="2" type="ORF">SAMEA4384070_03107</name>
</gene>
<evidence type="ECO:0000256" key="1">
    <source>
        <dbReference type="SAM" id="Phobius"/>
    </source>
</evidence>
<keyword evidence="1" id="KW-0812">Transmembrane</keyword>
<dbReference type="KEGG" id="sfj:SAMEA4384070_3107"/>
<protein>
    <submittedName>
        <fullName evidence="2">Uncharacterized protein</fullName>
    </submittedName>
</protein>
<dbReference type="EMBL" id="LT906479">
    <property type="protein sequence ID" value="SNW03068.1"/>
    <property type="molecule type" value="Genomic_DNA"/>
</dbReference>
<evidence type="ECO:0000313" key="3">
    <source>
        <dbReference type="Proteomes" id="UP000215134"/>
    </source>
</evidence>
<name>A0A240C7L3_SERFI</name>
<sequence length="38" mass="4269">MATEYLALLAALAGIAGYALYRHFKSQKKSTLVYPHDR</sequence>
<accession>A0A240C7L3</accession>
<keyword evidence="1" id="KW-0472">Membrane</keyword>
<evidence type="ECO:0000313" key="2">
    <source>
        <dbReference type="EMBL" id="SNW03068.1"/>
    </source>
</evidence>
<proteinExistence type="predicted"/>
<reference evidence="2 3" key="1">
    <citation type="submission" date="2017-06" db="EMBL/GenBank/DDBJ databases">
        <authorList>
            <consortium name="Pathogen Informatics"/>
        </authorList>
    </citation>
    <scope>NUCLEOTIDE SEQUENCE [LARGE SCALE GENOMIC DNA]</scope>
    <source>
        <strain evidence="2 3">NCTC12148</strain>
    </source>
</reference>
<keyword evidence="1" id="KW-1133">Transmembrane helix</keyword>
<feature type="transmembrane region" description="Helical" evidence="1">
    <location>
        <begin position="6"/>
        <end position="24"/>
    </location>
</feature>
<dbReference type="AlphaFoldDB" id="A0A240C7L3"/>
<dbReference type="Proteomes" id="UP000215134">
    <property type="component" value="Chromosome 1"/>
</dbReference>
<organism evidence="2 3">
    <name type="scientific">Serratia ficaria</name>
    <dbReference type="NCBI Taxonomy" id="61651"/>
    <lineage>
        <taxon>Bacteria</taxon>
        <taxon>Pseudomonadati</taxon>
        <taxon>Pseudomonadota</taxon>
        <taxon>Gammaproteobacteria</taxon>
        <taxon>Enterobacterales</taxon>
        <taxon>Yersiniaceae</taxon>
        <taxon>Serratia</taxon>
    </lineage>
</organism>